<dbReference type="Proteomes" id="UP001152622">
    <property type="component" value="Chromosome 11"/>
</dbReference>
<proteinExistence type="predicted"/>
<comment type="caution">
    <text evidence="2">The sequence shown here is derived from an EMBL/GenBank/DDBJ whole genome shotgun (WGS) entry which is preliminary data.</text>
</comment>
<protein>
    <submittedName>
        <fullName evidence="2">Uncharacterized protein</fullName>
    </submittedName>
</protein>
<keyword evidence="3" id="KW-1185">Reference proteome</keyword>
<gene>
    <name evidence="2" type="ORF">SKAU_G00282790</name>
</gene>
<name>A0A9Q1EXD2_SYNKA</name>
<evidence type="ECO:0000313" key="2">
    <source>
        <dbReference type="EMBL" id="KAJ8346878.1"/>
    </source>
</evidence>
<dbReference type="EMBL" id="JAINUF010000011">
    <property type="protein sequence ID" value="KAJ8346878.1"/>
    <property type="molecule type" value="Genomic_DNA"/>
</dbReference>
<reference evidence="2" key="1">
    <citation type="journal article" date="2023" name="Science">
        <title>Genome structures resolve the early diversification of teleost fishes.</title>
        <authorList>
            <person name="Parey E."/>
            <person name="Louis A."/>
            <person name="Montfort J."/>
            <person name="Bouchez O."/>
            <person name="Roques C."/>
            <person name="Iampietro C."/>
            <person name="Lluch J."/>
            <person name="Castinel A."/>
            <person name="Donnadieu C."/>
            <person name="Desvignes T."/>
            <person name="Floi Bucao C."/>
            <person name="Jouanno E."/>
            <person name="Wen M."/>
            <person name="Mejri S."/>
            <person name="Dirks R."/>
            <person name="Jansen H."/>
            <person name="Henkel C."/>
            <person name="Chen W.J."/>
            <person name="Zahm M."/>
            <person name="Cabau C."/>
            <person name="Klopp C."/>
            <person name="Thompson A.W."/>
            <person name="Robinson-Rechavi M."/>
            <person name="Braasch I."/>
            <person name="Lecointre G."/>
            <person name="Bobe J."/>
            <person name="Postlethwait J.H."/>
            <person name="Berthelot C."/>
            <person name="Roest Crollius H."/>
            <person name="Guiguen Y."/>
        </authorList>
    </citation>
    <scope>NUCLEOTIDE SEQUENCE</scope>
    <source>
        <strain evidence="2">WJC10195</strain>
    </source>
</reference>
<feature type="region of interest" description="Disordered" evidence="1">
    <location>
        <begin position="61"/>
        <end position="102"/>
    </location>
</feature>
<dbReference type="AlphaFoldDB" id="A0A9Q1EXD2"/>
<evidence type="ECO:0000313" key="3">
    <source>
        <dbReference type="Proteomes" id="UP001152622"/>
    </source>
</evidence>
<accession>A0A9Q1EXD2</accession>
<evidence type="ECO:0000256" key="1">
    <source>
        <dbReference type="SAM" id="MobiDB-lite"/>
    </source>
</evidence>
<sequence length="102" mass="11143">MSQQGCDISKEVAESCFGPESWGESWASAVLWEAKRKIGMRGERGGIGDLQLELPNTLYKGSGGGEGGVPCSRDTADRQEPLQQLQRTAPSLREQLEGYRQT</sequence>
<organism evidence="2 3">
    <name type="scientific">Synaphobranchus kaupii</name>
    <name type="common">Kaup's arrowtooth eel</name>
    <dbReference type="NCBI Taxonomy" id="118154"/>
    <lineage>
        <taxon>Eukaryota</taxon>
        <taxon>Metazoa</taxon>
        <taxon>Chordata</taxon>
        <taxon>Craniata</taxon>
        <taxon>Vertebrata</taxon>
        <taxon>Euteleostomi</taxon>
        <taxon>Actinopterygii</taxon>
        <taxon>Neopterygii</taxon>
        <taxon>Teleostei</taxon>
        <taxon>Anguilliformes</taxon>
        <taxon>Synaphobranchidae</taxon>
        <taxon>Synaphobranchus</taxon>
    </lineage>
</organism>